<dbReference type="GO" id="GO:0008270">
    <property type="term" value="F:zinc ion binding"/>
    <property type="evidence" value="ECO:0007669"/>
    <property type="project" value="UniProtKB-KW"/>
</dbReference>
<evidence type="ECO:0000313" key="7">
    <source>
        <dbReference type="Proteomes" id="UP000691718"/>
    </source>
</evidence>
<evidence type="ECO:0000256" key="4">
    <source>
        <dbReference type="ARBA" id="ARBA00022833"/>
    </source>
</evidence>
<evidence type="ECO:0000256" key="1">
    <source>
        <dbReference type="ARBA" id="ARBA00022723"/>
    </source>
</evidence>
<dbReference type="CDD" id="cd15489">
    <property type="entry name" value="PHD_SF"/>
    <property type="match status" value="1"/>
</dbReference>
<dbReference type="InterPro" id="IPR001965">
    <property type="entry name" value="Znf_PHD"/>
</dbReference>
<dbReference type="InterPro" id="IPR055197">
    <property type="entry name" value="PHDvar_NSD"/>
</dbReference>
<evidence type="ECO:0000259" key="5">
    <source>
        <dbReference type="SMART" id="SM00249"/>
    </source>
</evidence>
<organism evidence="6 7">
    <name type="scientific">Parnassius apollo</name>
    <name type="common">Apollo butterfly</name>
    <name type="synonym">Papilio apollo</name>
    <dbReference type="NCBI Taxonomy" id="110799"/>
    <lineage>
        <taxon>Eukaryota</taxon>
        <taxon>Metazoa</taxon>
        <taxon>Ecdysozoa</taxon>
        <taxon>Arthropoda</taxon>
        <taxon>Hexapoda</taxon>
        <taxon>Insecta</taxon>
        <taxon>Pterygota</taxon>
        <taxon>Neoptera</taxon>
        <taxon>Endopterygota</taxon>
        <taxon>Lepidoptera</taxon>
        <taxon>Glossata</taxon>
        <taxon>Ditrysia</taxon>
        <taxon>Papilionoidea</taxon>
        <taxon>Papilionidae</taxon>
        <taxon>Parnassiinae</taxon>
        <taxon>Parnassini</taxon>
        <taxon>Parnassius</taxon>
        <taxon>Parnassius</taxon>
    </lineage>
</organism>
<sequence>MKCSACEHSVDRNELLRCILCKGTYHYMCLNITSEKFMGNYQKFKRSWKCPTYTNVTKRRSRNEDTPVKVNCGDSSPSEVINMSSDNMKANELPPSDIVHRGGKKQNTSTFSLEELGKLLDYKLDTKLQNTCHSLASEIEIKQEFNEVLMKLKSEFLKITESLTGEICDLKKRNKYTSRKSSNI</sequence>
<gene>
    <name evidence="6" type="ORF">PAPOLLO_LOCUS18797</name>
</gene>
<keyword evidence="4" id="KW-0862">Zinc</keyword>
<reference evidence="6" key="1">
    <citation type="submission" date="2021-04" db="EMBL/GenBank/DDBJ databases">
        <authorList>
            <person name="Tunstrom K."/>
        </authorList>
    </citation>
    <scope>NUCLEOTIDE SEQUENCE</scope>
</reference>
<dbReference type="EMBL" id="CAJQZP010001185">
    <property type="protein sequence ID" value="CAG5027293.1"/>
    <property type="molecule type" value="Genomic_DNA"/>
</dbReference>
<keyword evidence="1" id="KW-0479">Metal-binding</keyword>
<evidence type="ECO:0000256" key="3">
    <source>
        <dbReference type="ARBA" id="ARBA00022771"/>
    </source>
</evidence>
<dbReference type="Pfam" id="PF23004">
    <property type="entry name" value="PHDvar_NSD"/>
    <property type="match status" value="1"/>
</dbReference>
<keyword evidence="7" id="KW-1185">Reference proteome</keyword>
<keyword evidence="2" id="KW-0677">Repeat</keyword>
<accession>A0A8S3XLN5</accession>
<feature type="domain" description="Zinc finger PHD-type" evidence="5">
    <location>
        <begin position="2"/>
        <end position="54"/>
    </location>
</feature>
<dbReference type="AlphaFoldDB" id="A0A8S3XLN5"/>
<dbReference type="GO" id="GO:0006338">
    <property type="term" value="P:chromatin remodeling"/>
    <property type="evidence" value="ECO:0007669"/>
    <property type="project" value="UniProtKB-ARBA"/>
</dbReference>
<evidence type="ECO:0000313" key="6">
    <source>
        <dbReference type="EMBL" id="CAG5027293.1"/>
    </source>
</evidence>
<proteinExistence type="predicted"/>
<comment type="caution">
    <text evidence="6">The sequence shown here is derived from an EMBL/GenBank/DDBJ whole genome shotgun (WGS) entry which is preliminary data.</text>
</comment>
<protein>
    <submittedName>
        <fullName evidence="6">(apollo) hypothetical protein</fullName>
    </submittedName>
</protein>
<dbReference type="SMART" id="SM00249">
    <property type="entry name" value="PHD"/>
    <property type="match status" value="1"/>
</dbReference>
<dbReference type="Proteomes" id="UP000691718">
    <property type="component" value="Unassembled WGS sequence"/>
</dbReference>
<evidence type="ECO:0000256" key="2">
    <source>
        <dbReference type="ARBA" id="ARBA00022737"/>
    </source>
</evidence>
<name>A0A8S3XLN5_PARAO</name>
<keyword evidence="3" id="KW-0863">Zinc-finger</keyword>